<feature type="domain" description="SCP" evidence="1">
    <location>
        <begin position="141"/>
        <end position="270"/>
    </location>
</feature>
<proteinExistence type="predicted"/>
<dbReference type="WormBase" id="SRAE_2000077100">
    <property type="protein sequence ID" value="SRP04760"/>
    <property type="gene ID" value="WBGene00260971"/>
</dbReference>
<name>A0A090L8K0_STRRB</name>
<keyword evidence="3" id="KW-1185">Reference proteome</keyword>
<dbReference type="PANTHER" id="PTHR10334">
    <property type="entry name" value="CYSTEINE-RICH SECRETORY PROTEIN-RELATED"/>
    <property type="match status" value="1"/>
</dbReference>
<dbReference type="SMART" id="SM00198">
    <property type="entry name" value="SCP"/>
    <property type="match status" value="1"/>
</dbReference>
<dbReference type="InterPro" id="IPR035940">
    <property type="entry name" value="CAP_sf"/>
</dbReference>
<dbReference type="PRINTS" id="PR00837">
    <property type="entry name" value="V5TPXLIKE"/>
</dbReference>
<dbReference type="AlphaFoldDB" id="A0A090L8K0"/>
<dbReference type="Proteomes" id="UP000035682">
    <property type="component" value="Unplaced"/>
</dbReference>
<dbReference type="WBParaSite" id="SRAE_2000077100.1">
    <property type="protein sequence ID" value="SRAE_2000077100.1"/>
    <property type="gene ID" value="WBGene00260971"/>
</dbReference>
<gene>
    <name evidence="2 4 5" type="ORF">SRAE_2000077100</name>
</gene>
<dbReference type="EMBL" id="LN609529">
    <property type="protein sequence ID" value="CEF66101.1"/>
    <property type="molecule type" value="Genomic_DNA"/>
</dbReference>
<reference evidence="4" key="2">
    <citation type="submission" date="2020-12" db="UniProtKB">
        <authorList>
            <consortium name="WormBaseParasite"/>
        </authorList>
    </citation>
    <scope>IDENTIFICATION</scope>
</reference>
<dbReference type="RefSeq" id="XP_024505301.1">
    <property type="nucleotide sequence ID" value="XM_024651644.1"/>
</dbReference>
<evidence type="ECO:0000313" key="3">
    <source>
        <dbReference type="Proteomes" id="UP000035682"/>
    </source>
</evidence>
<dbReference type="InterPro" id="IPR014044">
    <property type="entry name" value="CAP_dom"/>
</dbReference>
<dbReference type="OrthoDB" id="337038at2759"/>
<evidence type="ECO:0000313" key="5">
    <source>
        <dbReference type="WormBase" id="SRAE_2000077100"/>
    </source>
</evidence>
<evidence type="ECO:0000313" key="4">
    <source>
        <dbReference type="WBParaSite" id="SRAE_2000077100.1"/>
    </source>
</evidence>
<sequence>MDLIFIILIYFSSIILFIKTNNTLPSKEAASVYYNNKLSNQHNNINKLSIISQYRISKINLQGTYLYKCNGRYFDNFYDAYKYAQFMIEKTYNIASSNNNNPFEDFNVQSYLGTNAKSIYIWRMVWNGCDYKCFSSQNYKIFRLNILKEINLLRKYHYSYPLLLNNKLEKLAQKYAEKSAKVGKLLPLSIFYTYGQTMGIMFYLAGNTIVNRWYQESKYYDYKNHRSSKGLKMFTQLVWRRTKFIGIGVAKTNYALYIVCLFHPKGNVKNKFKENVIKPIRIFHE</sequence>
<dbReference type="CTD" id="36378465"/>
<organism evidence="2">
    <name type="scientific">Strongyloides ratti</name>
    <name type="common">Parasitic roundworm</name>
    <dbReference type="NCBI Taxonomy" id="34506"/>
    <lineage>
        <taxon>Eukaryota</taxon>
        <taxon>Metazoa</taxon>
        <taxon>Ecdysozoa</taxon>
        <taxon>Nematoda</taxon>
        <taxon>Chromadorea</taxon>
        <taxon>Rhabditida</taxon>
        <taxon>Tylenchina</taxon>
        <taxon>Panagrolaimomorpha</taxon>
        <taxon>Strongyloidoidea</taxon>
        <taxon>Strongyloididae</taxon>
        <taxon>Strongyloides</taxon>
    </lineage>
</organism>
<accession>A0A090L8K0</accession>
<dbReference type="Gene3D" id="3.40.33.10">
    <property type="entry name" value="CAP"/>
    <property type="match status" value="1"/>
</dbReference>
<dbReference type="Pfam" id="PF00188">
    <property type="entry name" value="CAP"/>
    <property type="match status" value="1"/>
</dbReference>
<reference evidence="2 3" key="1">
    <citation type="submission" date="2014-09" db="EMBL/GenBank/DDBJ databases">
        <authorList>
            <person name="Martin A.A."/>
        </authorList>
    </citation>
    <scope>NUCLEOTIDE SEQUENCE</scope>
    <source>
        <strain evidence="3">ED321</strain>
        <strain evidence="2">ED321 Heterogonic</strain>
    </source>
</reference>
<evidence type="ECO:0000259" key="1">
    <source>
        <dbReference type="SMART" id="SM00198"/>
    </source>
</evidence>
<evidence type="ECO:0000313" key="2">
    <source>
        <dbReference type="EMBL" id="CEF66101.1"/>
    </source>
</evidence>
<dbReference type="GeneID" id="36378465"/>
<dbReference type="SUPFAM" id="SSF55797">
    <property type="entry name" value="PR-1-like"/>
    <property type="match status" value="1"/>
</dbReference>
<dbReference type="InterPro" id="IPR001283">
    <property type="entry name" value="CRISP-related"/>
</dbReference>
<protein>
    <submittedName>
        <fullName evidence="2 4">CAP domain-containing protein</fullName>
    </submittedName>
</protein>